<reference evidence="3" key="1">
    <citation type="journal article" date="2019" name="Int. J. Syst. Evol. Microbiol.">
        <title>The Global Catalogue of Microorganisms (GCM) 10K type strain sequencing project: providing services to taxonomists for standard genome sequencing and annotation.</title>
        <authorList>
            <consortium name="The Broad Institute Genomics Platform"/>
            <consortium name="The Broad Institute Genome Sequencing Center for Infectious Disease"/>
            <person name="Wu L."/>
            <person name="Ma J."/>
        </authorList>
    </citation>
    <scope>NUCLEOTIDE SEQUENCE [LARGE SCALE GENOMIC DNA]</scope>
    <source>
        <strain evidence="3">CCUG 54523</strain>
    </source>
</reference>
<accession>A0ABW3AGV0</accession>
<keyword evidence="3" id="KW-1185">Reference proteome</keyword>
<keyword evidence="1" id="KW-0472">Membrane</keyword>
<protein>
    <submittedName>
        <fullName evidence="2">Uncharacterized protein</fullName>
    </submittedName>
</protein>
<proteinExistence type="predicted"/>
<gene>
    <name evidence="2" type="ORF">ACFQ0P_07290</name>
</gene>
<dbReference type="RefSeq" id="WP_204977904.1">
    <property type="nucleotide sequence ID" value="NZ_JBHTII010000001.1"/>
</dbReference>
<dbReference type="Proteomes" id="UP001597055">
    <property type="component" value="Unassembled WGS sequence"/>
</dbReference>
<feature type="transmembrane region" description="Helical" evidence="1">
    <location>
        <begin position="73"/>
        <end position="94"/>
    </location>
</feature>
<feature type="transmembrane region" description="Helical" evidence="1">
    <location>
        <begin position="43"/>
        <end position="66"/>
    </location>
</feature>
<name>A0ABW3AGV0_9MICO</name>
<organism evidence="2 3">
    <name type="scientific">Microbacterium insulae</name>
    <dbReference type="NCBI Taxonomy" id="483014"/>
    <lineage>
        <taxon>Bacteria</taxon>
        <taxon>Bacillati</taxon>
        <taxon>Actinomycetota</taxon>
        <taxon>Actinomycetes</taxon>
        <taxon>Micrococcales</taxon>
        <taxon>Microbacteriaceae</taxon>
        <taxon>Microbacterium</taxon>
    </lineage>
</organism>
<comment type="caution">
    <text evidence="2">The sequence shown here is derived from an EMBL/GenBank/DDBJ whole genome shotgun (WGS) entry which is preliminary data.</text>
</comment>
<feature type="transmembrane region" description="Helical" evidence="1">
    <location>
        <begin position="12"/>
        <end position="31"/>
    </location>
</feature>
<evidence type="ECO:0000256" key="1">
    <source>
        <dbReference type="SAM" id="Phobius"/>
    </source>
</evidence>
<sequence length="98" mass="10507">MKKWMLAHRTSVGWIGAGIALAVAVVYFFIVPAETARAEGIGWVILRFGHSLVWVLLALAGAGFALRWREKLVGGLAWSALGVYAAFLVTLLVVGPLS</sequence>
<dbReference type="EMBL" id="JBHTII010000001">
    <property type="protein sequence ID" value="MFD0790195.1"/>
    <property type="molecule type" value="Genomic_DNA"/>
</dbReference>
<evidence type="ECO:0000313" key="2">
    <source>
        <dbReference type="EMBL" id="MFD0790195.1"/>
    </source>
</evidence>
<keyword evidence="1" id="KW-1133">Transmembrane helix</keyword>
<keyword evidence="1" id="KW-0812">Transmembrane</keyword>
<evidence type="ECO:0000313" key="3">
    <source>
        <dbReference type="Proteomes" id="UP001597055"/>
    </source>
</evidence>